<feature type="compositionally biased region" description="Polar residues" evidence="1">
    <location>
        <begin position="184"/>
        <end position="194"/>
    </location>
</feature>
<dbReference type="EC" id="2.6.1.11" evidence="2"/>
<reference evidence="2" key="1">
    <citation type="submission" date="2019-10" db="EMBL/GenBank/DDBJ databases">
        <authorList>
            <person name="Nor Muhammad N."/>
        </authorList>
    </citation>
    <scope>NUCLEOTIDE SEQUENCE</scope>
</reference>
<feature type="region of interest" description="Disordered" evidence="1">
    <location>
        <begin position="22"/>
        <end position="43"/>
    </location>
</feature>
<dbReference type="GO" id="GO:0003992">
    <property type="term" value="F:N2-acetyl-L-ornithine:2-oxoglutarate 5-aminotransferase activity"/>
    <property type="evidence" value="ECO:0007669"/>
    <property type="project" value="UniProtKB-EC"/>
</dbReference>
<feature type="compositionally biased region" description="Basic and acidic residues" evidence="1">
    <location>
        <begin position="167"/>
        <end position="180"/>
    </location>
</feature>
<dbReference type="EMBL" id="LR726274">
    <property type="protein sequence ID" value="VWO97352.1"/>
    <property type="molecule type" value="Genomic_DNA"/>
</dbReference>
<feature type="region of interest" description="Disordered" evidence="1">
    <location>
        <begin position="165"/>
        <end position="194"/>
    </location>
</feature>
<evidence type="ECO:0000256" key="1">
    <source>
        <dbReference type="SAM" id="MobiDB-lite"/>
    </source>
</evidence>
<keyword evidence="2" id="KW-0032">Aminotransferase</keyword>
<sequence>MSSLATNSLRSSLRRVASCSRYSSSQASSSLPPSSSSSAQKLDIRPKAELTEDKMRALVDLYHQSARFITKANLDSSIDDAFIHRRSPLLGPRLISEASIGRLETDLYLRRNRPKFGQLVRPTERKSQMDEQWSEQRSPREAAVFTTLYGVFNRGRPAYDALMDQQRSPKVEEEVVKEDASVEWQPTENQQSSA</sequence>
<dbReference type="AlphaFoldDB" id="A0A5K1JXY5"/>
<evidence type="ECO:0000313" key="2">
    <source>
        <dbReference type="EMBL" id="VWO97352.1"/>
    </source>
</evidence>
<name>A0A5K1JXY5_9APHY</name>
<gene>
    <name evidence="2" type="primary">D4I307</name>
</gene>
<organism evidence="2">
    <name type="scientific">Ganoderma boninense</name>
    <dbReference type="NCBI Taxonomy" id="34458"/>
    <lineage>
        <taxon>Eukaryota</taxon>
        <taxon>Fungi</taxon>
        <taxon>Dikarya</taxon>
        <taxon>Basidiomycota</taxon>
        <taxon>Agaricomycotina</taxon>
        <taxon>Agaricomycetes</taxon>
        <taxon>Polyporales</taxon>
        <taxon>Polyporaceae</taxon>
        <taxon>Ganoderma</taxon>
    </lineage>
</organism>
<protein>
    <submittedName>
        <fullName evidence="2">Acetylornithine/succinyldiaminopimelate aminotransferase (ACOAT) (DapATase) (Succinyldiaminopimelate transferase) )</fullName>
        <ecNumber evidence="2">2.6.1.11</ecNumber>
        <ecNumber evidence="2">2.6.1.17</ecNumber>
    </submittedName>
</protein>
<dbReference type="EC" id="2.6.1.17" evidence="2"/>
<dbReference type="GO" id="GO:0009016">
    <property type="term" value="F:succinyldiaminopimelate transaminase activity"/>
    <property type="evidence" value="ECO:0007669"/>
    <property type="project" value="UniProtKB-EC"/>
</dbReference>
<keyword evidence="2" id="KW-0808">Transferase</keyword>
<feature type="compositionally biased region" description="Low complexity" evidence="1">
    <location>
        <begin position="22"/>
        <end position="38"/>
    </location>
</feature>
<accession>A0A5K1JXY5</accession>
<proteinExistence type="predicted"/>